<name>A0A1H1TZU3_9MICO</name>
<feature type="transmembrane region" description="Helical" evidence="2">
    <location>
        <begin position="219"/>
        <end position="242"/>
    </location>
</feature>
<feature type="region of interest" description="Disordered" evidence="1">
    <location>
        <begin position="343"/>
        <end position="362"/>
    </location>
</feature>
<feature type="transmembrane region" description="Helical" evidence="2">
    <location>
        <begin position="279"/>
        <end position="300"/>
    </location>
</feature>
<protein>
    <recommendedName>
        <fullName evidence="5">DUF998 domain-containing protein</fullName>
    </recommendedName>
</protein>
<evidence type="ECO:0000256" key="1">
    <source>
        <dbReference type="SAM" id="MobiDB-lite"/>
    </source>
</evidence>
<reference evidence="3 4" key="1">
    <citation type="submission" date="2016-10" db="EMBL/GenBank/DDBJ databases">
        <authorList>
            <person name="de Groot N.N."/>
        </authorList>
    </citation>
    <scope>NUCLEOTIDE SEQUENCE [LARGE SCALE GENOMIC DNA]</scope>
    <source>
        <strain evidence="3 4">DSM 15019</strain>
    </source>
</reference>
<proteinExistence type="predicted"/>
<dbReference type="AlphaFoldDB" id="A0A1H1TZU3"/>
<evidence type="ECO:0000256" key="2">
    <source>
        <dbReference type="SAM" id="Phobius"/>
    </source>
</evidence>
<feature type="transmembrane region" description="Helical" evidence="2">
    <location>
        <begin position="254"/>
        <end position="274"/>
    </location>
</feature>
<accession>A0A1H1TZU3</accession>
<dbReference type="GeneID" id="36298311"/>
<sequence>MDTTERLRGEARAVLATVICFVGGGLTGALLLAGPPRPLTGEGGLALPAAGVAGGVAALAFVVSTLLHRRDEAAAMPRWQRVVSRLSAAALTVAFGAVTAMGVLLTAEVLAAGLRGLALGAIGGGLLTGVAAAVGGRLAFGAGIGLRTADLAGLLFGFLVIGTLFAMVTAVDPRWWEENFSQLGVGWAFNGTLVVAGLLVATVGAYIGRDLHRLLGDDALSRIATVVVLWAAAGLALSAVGLVPLSRAPVPHDIAAVAALLLFLGAAGVTTAAVPGRPLALVVTSVAVGILVIAAVLLWWPIGFFPVTAVEAVVVGLGLLWMTTLVRVLAILAPEEARPSARPSLWQGRRSRELRQVRAPSA</sequence>
<organism evidence="3 4">
    <name type="scientific">Microbacterium paraoxydans</name>
    <dbReference type="NCBI Taxonomy" id="199592"/>
    <lineage>
        <taxon>Bacteria</taxon>
        <taxon>Bacillati</taxon>
        <taxon>Actinomycetota</taxon>
        <taxon>Actinomycetes</taxon>
        <taxon>Micrococcales</taxon>
        <taxon>Microbacteriaceae</taxon>
        <taxon>Microbacterium</taxon>
    </lineage>
</organism>
<feature type="transmembrane region" description="Helical" evidence="2">
    <location>
        <begin position="152"/>
        <end position="171"/>
    </location>
</feature>
<gene>
    <name evidence="3" type="ORF">SAMN04489809_2354</name>
</gene>
<keyword evidence="2" id="KW-0812">Transmembrane</keyword>
<feature type="transmembrane region" description="Helical" evidence="2">
    <location>
        <begin position="312"/>
        <end position="333"/>
    </location>
</feature>
<dbReference type="Pfam" id="PF06197">
    <property type="entry name" value="DUF998"/>
    <property type="match status" value="1"/>
</dbReference>
<feature type="transmembrane region" description="Helical" evidence="2">
    <location>
        <begin position="12"/>
        <end position="33"/>
    </location>
</feature>
<feature type="transmembrane region" description="Helical" evidence="2">
    <location>
        <begin position="45"/>
        <end position="67"/>
    </location>
</feature>
<dbReference type="eggNOG" id="ENOG5032UTZ">
    <property type="taxonomic scope" value="Bacteria"/>
</dbReference>
<feature type="transmembrane region" description="Helical" evidence="2">
    <location>
        <begin position="183"/>
        <end position="207"/>
    </location>
</feature>
<evidence type="ECO:0000313" key="4">
    <source>
        <dbReference type="Proteomes" id="UP000182126"/>
    </source>
</evidence>
<feature type="transmembrane region" description="Helical" evidence="2">
    <location>
        <begin position="117"/>
        <end position="140"/>
    </location>
</feature>
<dbReference type="EMBL" id="LT629770">
    <property type="protein sequence ID" value="SDS65722.1"/>
    <property type="molecule type" value="Genomic_DNA"/>
</dbReference>
<dbReference type="Proteomes" id="UP000182126">
    <property type="component" value="Chromosome I"/>
</dbReference>
<evidence type="ECO:0000313" key="3">
    <source>
        <dbReference type="EMBL" id="SDS65722.1"/>
    </source>
</evidence>
<evidence type="ECO:0008006" key="5">
    <source>
        <dbReference type="Google" id="ProtNLM"/>
    </source>
</evidence>
<keyword evidence="2" id="KW-0472">Membrane</keyword>
<keyword evidence="2" id="KW-1133">Transmembrane helix</keyword>
<dbReference type="RefSeq" id="WP_083370982.1">
    <property type="nucleotide sequence ID" value="NZ_LT629770.1"/>
</dbReference>
<dbReference type="InterPro" id="IPR009339">
    <property type="entry name" value="DUF998"/>
</dbReference>
<feature type="transmembrane region" description="Helical" evidence="2">
    <location>
        <begin position="88"/>
        <end position="111"/>
    </location>
</feature>